<dbReference type="Gene3D" id="1.10.10.10">
    <property type="entry name" value="Winged helix-like DNA-binding domain superfamily/Winged helix DNA-binding domain"/>
    <property type="match status" value="1"/>
</dbReference>
<protein>
    <submittedName>
        <fullName evidence="2">DNA-binding MarR family transcriptional regulator</fullName>
    </submittedName>
</protein>
<comment type="caution">
    <text evidence="2">The sequence shown here is derived from an EMBL/GenBank/DDBJ whole genome shotgun (WGS) entry which is preliminary data.</text>
</comment>
<dbReference type="PROSITE" id="PS50995">
    <property type="entry name" value="HTH_MARR_2"/>
    <property type="match status" value="1"/>
</dbReference>
<dbReference type="RefSeq" id="WP_121024097.1">
    <property type="nucleotide sequence ID" value="NZ_RCCE01000003.1"/>
</dbReference>
<dbReference type="InterPro" id="IPR036388">
    <property type="entry name" value="WH-like_DNA-bd_sf"/>
</dbReference>
<evidence type="ECO:0000313" key="3">
    <source>
        <dbReference type="Proteomes" id="UP000269157"/>
    </source>
</evidence>
<keyword evidence="3" id="KW-1185">Reference proteome</keyword>
<dbReference type="PANTHER" id="PTHR33164:SF43">
    <property type="entry name" value="HTH-TYPE TRANSCRIPTIONAL REPRESSOR YETL"/>
    <property type="match status" value="1"/>
</dbReference>
<dbReference type="Pfam" id="PF12802">
    <property type="entry name" value="MarR_2"/>
    <property type="match status" value="1"/>
</dbReference>
<dbReference type="InterPro" id="IPR000835">
    <property type="entry name" value="HTH_MarR-typ"/>
</dbReference>
<feature type="domain" description="HTH marR-type" evidence="1">
    <location>
        <begin position="4"/>
        <end position="137"/>
    </location>
</feature>
<dbReference type="PRINTS" id="PR00598">
    <property type="entry name" value="HTHMARR"/>
</dbReference>
<keyword evidence="2" id="KW-0238">DNA-binding</keyword>
<gene>
    <name evidence="2" type="ORF">BCF46_2208</name>
</gene>
<dbReference type="GO" id="GO:0003677">
    <property type="term" value="F:DNA binding"/>
    <property type="evidence" value="ECO:0007669"/>
    <property type="project" value="UniProtKB-KW"/>
</dbReference>
<proteinExistence type="predicted"/>
<dbReference type="OrthoDB" id="8906692at2"/>
<dbReference type="InterPro" id="IPR039422">
    <property type="entry name" value="MarR/SlyA-like"/>
</dbReference>
<dbReference type="GO" id="GO:0003700">
    <property type="term" value="F:DNA-binding transcription factor activity"/>
    <property type="evidence" value="ECO:0007669"/>
    <property type="project" value="InterPro"/>
</dbReference>
<dbReference type="AlphaFoldDB" id="A0A497W6I3"/>
<dbReference type="SUPFAM" id="SSF46785">
    <property type="entry name" value="Winged helix' DNA-binding domain"/>
    <property type="match status" value="1"/>
</dbReference>
<dbReference type="InterPro" id="IPR036390">
    <property type="entry name" value="WH_DNA-bd_sf"/>
</dbReference>
<dbReference type="PANTHER" id="PTHR33164">
    <property type="entry name" value="TRANSCRIPTIONAL REGULATOR, MARR FAMILY"/>
    <property type="match status" value="1"/>
</dbReference>
<dbReference type="Proteomes" id="UP000269157">
    <property type="component" value="Unassembled WGS sequence"/>
</dbReference>
<evidence type="ECO:0000259" key="1">
    <source>
        <dbReference type="PROSITE" id="PS50995"/>
    </source>
</evidence>
<sequence>MQLETYFPYRLALAAEAFSQKLVEVYGRKYGLSREEWRLLLLLAEAQQLSSHELAQRTTLDKVQISRASKRLEDKNLITREISQVDKRLRVYACTQTGQALFAEVFPQVDAQANVVLAKLSEEDRAALVQGIEALARAVANNQS</sequence>
<dbReference type="EMBL" id="RCCE01000003">
    <property type="protein sequence ID" value="RLJ51981.1"/>
    <property type="molecule type" value="Genomic_DNA"/>
</dbReference>
<evidence type="ECO:0000313" key="2">
    <source>
        <dbReference type="EMBL" id="RLJ51981.1"/>
    </source>
</evidence>
<name>A0A497W6I3_9RHOB</name>
<dbReference type="SMART" id="SM00347">
    <property type="entry name" value="HTH_MARR"/>
    <property type="match status" value="1"/>
</dbReference>
<dbReference type="GO" id="GO:0006950">
    <property type="term" value="P:response to stress"/>
    <property type="evidence" value="ECO:0007669"/>
    <property type="project" value="TreeGrafter"/>
</dbReference>
<accession>A0A497W6I3</accession>
<organism evidence="2 3">
    <name type="scientific">Litoreibacter meonggei</name>
    <dbReference type="NCBI Taxonomy" id="1049199"/>
    <lineage>
        <taxon>Bacteria</taxon>
        <taxon>Pseudomonadati</taxon>
        <taxon>Pseudomonadota</taxon>
        <taxon>Alphaproteobacteria</taxon>
        <taxon>Rhodobacterales</taxon>
        <taxon>Roseobacteraceae</taxon>
        <taxon>Litoreibacter</taxon>
    </lineage>
</organism>
<reference evidence="2 3" key="1">
    <citation type="submission" date="2018-10" db="EMBL/GenBank/DDBJ databases">
        <title>Genomic Encyclopedia of Archaeal and Bacterial Type Strains, Phase II (KMG-II): from individual species to whole genera.</title>
        <authorList>
            <person name="Goeker M."/>
        </authorList>
    </citation>
    <scope>NUCLEOTIDE SEQUENCE [LARGE SCALE GENOMIC DNA]</scope>
    <source>
        <strain evidence="2 3">DSM 29466</strain>
    </source>
</reference>